<sequence length="273" mass="31208">MRWDLLCYSKKDGGLGFRDFNIFNNALLAKQAWRLLTNEQSLVARLLKARYFPHCSFLSSSLGSLPSFSWRSIWGAKETLGRGVRWRIGNGKSVDIWKEKWLPTPTSFKVTSPRQILNEGALVSDLIDAEKKEWRKSLVNSIFLPHEAAIICQIPLSNRLPDDRPMWHYHPKGFFTVRSAYLMEMDTLRRQRSDITGEGSSGDGNAVGAFVWSQPVPNKVKHFVWRAVKGILPTIVSLTRRHISVDLICPMCRQDEETIIHVLKVCPVACLTW</sequence>
<gene>
    <name evidence="2" type="ORF">L1049_026449</name>
</gene>
<dbReference type="Proteomes" id="UP001415857">
    <property type="component" value="Unassembled WGS sequence"/>
</dbReference>
<name>A0AAP0NDP7_LIQFO</name>
<evidence type="ECO:0000259" key="1">
    <source>
        <dbReference type="Pfam" id="PF13966"/>
    </source>
</evidence>
<comment type="caution">
    <text evidence="2">The sequence shown here is derived from an EMBL/GenBank/DDBJ whole genome shotgun (WGS) entry which is preliminary data.</text>
</comment>
<keyword evidence="3" id="KW-1185">Reference proteome</keyword>
<dbReference type="AlphaFoldDB" id="A0AAP0NDP7"/>
<protein>
    <recommendedName>
        <fullName evidence="1">Reverse transcriptase zinc-binding domain-containing protein</fullName>
    </recommendedName>
</protein>
<reference evidence="2 3" key="1">
    <citation type="journal article" date="2024" name="Plant J.">
        <title>Genome sequences and population genomics reveal climatic adaptation and genomic divergence between two closely related sweetgum species.</title>
        <authorList>
            <person name="Xu W.Q."/>
            <person name="Ren C.Q."/>
            <person name="Zhang X.Y."/>
            <person name="Comes H.P."/>
            <person name="Liu X.H."/>
            <person name="Li Y.G."/>
            <person name="Kettle C.J."/>
            <person name="Jalonen R."/>
            <person name="Gaisberger H."/>
            <person name="Ma Y.Z."/>
            <person name="Qiu Y.X."/>
        </authorList>
    </citation>
    <scope>NUCLEOTIDE SEQUENCE [LARGE SCALE GENOMIC DNA]</scope>
    <source>
        <strain evidence="2">Hangzhou</strain>
    </source>
</reference>
<accession>A0AAP0NDP7</accession>
<dbReference type="PANTHER" id="PTHR33116:SF86">
    <property type="entry name" value="REVERSE TRANSCRIPTASE DOMAIN-CONTAINING PROTEIN"/>
    <property type="match status" value="1"/>
</dbReference>
<dbReference type="PANTHER" id="PTHR33116">
    <property type="entry name" value="REVERSE TRANSCRIPTASE ZINC-BINDING DOMAIN-CONTAINING PROTEIN-RELATED-RELATED"/>
    <property type="match status" value="1"/>
</dbReference>
<dbReference type="EMBL" id="JBBPBK010000014">
    <property type="protein sequence ID" value="KAK9270863.1"/>
    <property type="molecule type" value="Genomic_DNA"/>
</dbReference>
<dbReference type="InterPro" id="IPR026960">
    <property type="entry name" value="RVT-Znf"/>
</dbReference>
<dbReference type="Pfam" id="PF13966">
    <property type="entry name" value="zf-RVT"/>
    <property type="match status" value="1"/>
</dbReference>
<evidence type="ECO:0000313" key="3">
    <source>
        <dbReference type="Proteomes" id="UP001415857"/>
    </source>
</evidence>
<feature type="domain" description="Reverse transcriptase zinc-binding" evidence="1">
    <location>
        <begin position="206"/>
        <end position="273"/>
    </location>
</feature>
<organism evidence="2 3">
    <name type="scientific">Liquidambar formosana</name>
    <name type="common">Formosan gum</name>
    <dbReference type="NCBI Taxonomy" id="63359"/>
    <lineage>
        <taxon>Eukaryota</taxon>
        <taxon>Viridiplantae</taxon>
        <taxon>Streptophyta</taxon>
        <taxon>Embryophyta</taxon>
        <taxon>Tracheophyta</taxon>
        <taxon>Spermatophyta</taxon>
        <taxon>Magnoliopsida</taxon>
        <taxon>eudicotyledons</taxon>
        <taxon>Gunneridae</taxon>
        <taxon>Pentapetalae</taxon>
        <taxon>Saxifragales</taxon>
        <taxon>Altingiaceae</taxon>
        <taxon>Liquidambar</taxon>
    </lineage>
</organism>
<proteinExistence type="predicted"/>
<evidence type="ECO:0000313" key="2">
    <source>
        <dbReference type="EMBL" id="KAK9270863.1"/>
    </source>
</evidence>